<sequence length="471" mass="53492">MLLDWIFEQQKKDDYTVVLSTDIDGSIGSRWSFFSMFSIDLFSSNLLSHCCIWCWSSCCSSLAREGCHWPKPATIFDVVKLSISDRSIQDNTQSKSRKAIYYPSENNAVDIAIIMLENPVQFNKTIKPVALPGKFKIPDGKFCKVVGWSDQLGYRCDHCTFSQQQRGSALLCEAKSKLNQSNWILHGIQIDKSLCGQSKFVFTNIDEMLSFWTNEIMRQMLSYNGPDHHQLNAVLLWAPQHPPKDDIWGKKILKTGQLFKAPKHYKLKPIKKAQLVITGSNILKDEIRGDNGFHFAGVLGYGTTETKTNCMFICLQIKRCYAVNYVHNNNWCIFLGTAKTDFKQPLWRGGDEGIRAEHLFFGSGVKGLMQTKCFIFSIKNRTGIMRPDIARLGAYRIDLLQDVEQDIKLSKAVIHNEFYPGIKTWSDIALVEMEKPVEFNNNIRPVALPISNSFPSQPEQCVAPGWGDTVS</sequence>
<dbReference type="Proteomes" id="UP000887565">
    <property type="component" value="Unplaced"/>
</dbReference>
<keyword evidence="1" id="KW-1015">Disulfide bond</keyword>
<organism evidence="3 4">
    <name type="scientific">Romanomermis culicivorax</name>
    <name type="common">Nematode worm</name>
    <dbReference type="NCBI Taxonomy" id="13658"/>
    <lineage>
        <taxon>Eukaryota</taxon>
        <taxon>Metazoa</taxon>
        <taxon>Ecdysozoa</taxon>
        <taxon>Nematoda</taxon>
        <taxon>Enoplea</taxon>
        <taxon>Dorylaimia</taxon>
        <taxon>Mermithida</taxon>
        <taxon>Mermithoidea</taxon>
        <taxon>Mermithidae</taxon>
        <taxon>Romanomermis</taxon>
    </lineage>
</organism>
<dbReference type="SUPFAM" id="SSF50494">
    <property type="entry name" value="Trypsin-like serine proteases"/>
    <property type="match status" value="2"/>
</dbReference>
<name>A0A915L0P6_ROMCU</name>
<dbReference type="Pfam" id="PF00089">
    <property type="entry name" value="Trypsin"/>
    <property type="match status" value="2"/>
</dbReference>
<dbReference type="PANTHER" id="PTHR24253">
    <property type="entry name" value="TRANSMEMBRANE PROTEASE SERINE"/>
    <property type="match status" value="1"/>
</dbReference>
<feature type="domain" description="Peptidase S1" evidence="2">
    <location>
        <begin position="89"/>
        <end position="151"/>
    </location>
</feature>
<reference evidence="4" key="1">
    <citation type="submission" date="2022-11" db="UniProtKB">
        <authorList>
            <consortium name="WormBaseParasite"/>
        </authorList>
    </citation>
    <scope>IDENTIFICATION</scope>
</reference>
<dbReference type="WBParaSite" id="nRc.2.0.1.t43328-RA">
    <property type="protein sequence ID" value="nRc.2.0.1.t43328-RA"/>
    <property type="gene ID" value="nRc.2.0.1.g43328"/>
</dbReference>
<dbReference type="GO" id="GO:0006508">
    <property type="term" value="P:proteolysis"/>
    <property type="evidence" value="ECO:0007669"/>
    <property type="project" value="InterPro"/>
</dbReference>
<dbReference type="GO" id="GO:0004252">
    <property type="term" value="F:serine-type endopeptidase activity"/>
    <property type="evidence" value="ECO:0007669"/>
    <property type="project" value="InterPro"/>
</dbReference>
<evidence type="ECO:0000259" key="2">
    <source>
        <dbReference type="Pfam" id="PF00089"/>
    </source>
</evidence>
<evidence type="ECO:0000313" key="4">
    <source>
        <dbReference type="WBParaSite" id="nRc.2.0.1.t43328-RA"/>
    </source>
</evidence>
<evidence type="ECO:0000256" key="1">
    <source>
        <dbReference type="ARBA" id="ARBA00023157"/>
    </source>
</evidence>
<dbReference type="Gene3D" id="2.40.10.10">
    <property type="entry name" value="Trypsin-like serine proteases"/>
    <property type="match status" value="3"/>
</dbReference>
<feature type="domain" description="Peptidase S1" evidence="2">
    <location>
        <begin position="391"/>
        <end position="469"/>
    </location>
</feature>
<proteinExistence type="predicted"/>
<evidence type="ECO:0000313" key="3">
    <source>
        <dbReference type="Proteomes" id="UP000887565"/>
    </source>
</evidence>
<dbReference type="InterPro" id="IPR009003">
    <property type="entry name" value="Peptidase_S1_PA"/>
</dbReference>
<accession>A0A915L0P6</accession>
<dbReference type="InterPro" id="IPR001254">
    <property type="entry name" value="Trypsin_dom"/>
</dbReference>
<protein>
    <submittedName>
        <fullName evidence="4">Peptidase S1 domain-containing protein</fullName>
    </submittedName>
</protein>
<keyword evidence="3" id="KW-1185">Reference proteome</keyword>
<dbReference type="AlphaFoldDB" id="A0A915L0P6"/>
<dbReference type="PANTHER" id="PTHR24253:SF176">
    <property type="entry name" value="CORIN, ISOFORM B"/>
    <property type="match status" value="1"/>
</dbReference>
<dbReference type="InterPro" id="IPR043504">
    <property type="entry name" value="Peptidase_S1_PA_chymotrypsin"/>
</dbReference>